<feature type="compositionally biased region" description="Basic and acidic residues" evidence="3">
    <location>
        <begin position="487"/>
        <end position="503"/>
    </location>
</feature>
<feature type="domain" description="Myb-like" evidence="4">
    <location>
        <begin position="935"/>
        <end position="987"/>
    </location>
</feature>
<feature type="region of interest" description="Disordered" evidence="3">
    <location>
        <begin position="648"/>
        <end position="833"/>
    </location>
</feature>
<feature type="region of interest" description="Disordered" evidence="3">
    <location>
        <begin position="457"/>
        <end position="588"/>
    </location>
</feature>
<protein>
    <submittedName>
        <fullName evidence="6">Uncharacterized protein</fullName>
    </submittedName>
</protein>
<feature type="domain" description="Myb-like" evidence="4">
    <location>
        <begin position="833"/>
        <end position="879"/>
    </location>
</feature>
<feature type="region of interest" description="Disordered" evidence="3">
    <location>
        <begin position="1"/>
        <end position="363"/>
    </location>
</feature>
<feature type="compositionally biased region" description="Polar residues" evidence="3">
    <location>
        <begin position="506"/>
        <end position="516"/>
    </location>
</feature>
<keyword evidence="1" id="KW-0677">Repeat</keyword>
<evidence type="ECO:0000256" key="1">
    <source>
        <dbReference type="ARBA" id="ARBA00022737"/>
    </source>
</evidence>
<dbReference type="PROSITE" id="PS51294">
    <property type="entry name" value="HTH_MYB"/>
    <property type="match status" value="2"/>
</dbReference>
<feature type="compositionally biased region" description="Low complexity" evidence="3">
    <location>
        <begin position="349"/>
        <end position="358"/>
    </location>
</feature>
<dbReference type="SMART" id="SM00717">
    <property type="entry name" value="SANT"/>
    <property type="match status" value="3"/>
</dbReference>
<feature type="compositionally biased region" description="Basic and acidic residues" evidence="3">
    <location>
        <begin position="61"/>
        <end position="86"/>
    </location>
</feature>
<dbReference type="FunFam" id="1.10.10.60:FF:000010">
    <property type="entry name" value="Transcriptional activator Myb isoform A"/>
    <property type="match status" value="1"/>
</dbReference>
<feature type="compositionally biased region" description="Pro residues" evidence="3">
    <location>
        <begin position="782"/>
        <end position="794"/>
    </location>
</feature>
<feature type="compositionally biased region" description="Basic and acidic residues" evidence="3">
    <location>
        <begin position="1017"/>
        <end position="1028"/>
    </location>
</feature>
<dbReference type="GO" id="GO:0000981">
    <property type="term" value="F:DNA-binding transcription factor activity, RNA polymerase II-specific"/>
    <property type="evidence" value="ECO:0007669"/>
    <property type="project" value="TreeGrafter"/>
</dbReference>
<dbReference type="EMBL" id="CAKOGP040001992">
    <property type="protein sequence ID" value="CAJ1959385.1"/>
    <property type="molecule type" value="Genomic_DNA"/>
</dbReference>
<accession>A0AAD2G236</accession>
<feature type="compositionally biased region" description="Low complexity" evidence="3">
    <location>
        <begin position="655"/>
        <end position="665"/>
    </location>
</feature>
<dbReference type="Pfam" id="PF00249">
    <property type="entry name" value="Myb_DNA-binding"/>
    <property type="match status" value="1"/>
</dbReference>
<dbReference type="PANTHER" id="PTHR45614">
    <property type="entry name" value="MYB PROTEIN-RELATED"/>
    <property type="match status" value="1"/>
</dbReference>
<feature type="compositionally biased region" description="Basic and acidic residues" evidence="3">
    <location>
        <begin position="332"/>
        <end position="346"/>
    </location>
</feature>
<dbReference type="CDD" id="cd00167">
    <property type="entry name" value="SANT"/>
    <property type="match status" value="2"/>
</dbReference>
<evidence type="ECO:0000313" key="6">
    <source>
        <dbReference type="EMBL" id="CAJ1959385.1"/>
    </source>
</evidence>
<keyword evidence="2" id="KW-0238">DNA-binding</keyword>
<dbReference type="Gene3D" id="1.10.10.60">
    <property type="entry name" value="Homeodomain-like"/>
    <property type="match status" value="3"/>
</dbReference>
<dbReference type="SUPFAM" id="SSF46689">
    <property type="entry name" value="Homeodomain-like"/>
    <property type="match status" value="2"/>
</dbReference>
<dbReference type="InterPro" id="IPR001005">
    <property type="entry name" value="SANT/Myb"/>
</dbReference>
<dbReference type="InterPro" id="IPR050560">
    <property type="entry name" value="MYB_TF"/>
</dbReference>
<dbReference type="InterPro" id="IPR017930">
    <property type="entry name" value="Myb_dom"/>
</dbReference>
<feature type="domain" description="Myb-like" evidence="4">
    <location>
        <begin position="880"/>
        <end position="934"/>
    </location>
</feature>
<feature type="region of interest" description="Disordered" evidence="3">
    <location>
        <begin position="1002"/>
        <end position="1028"/>
    </location>
</feature>
<organism evidence="6 7">
    <name type="scientific">Cylindrotheca closterium</name>
    <dbReference type="NCBI Taxonomy" id="2856"/>
    <lineage>
        <taxon>Eukaryota</taxon>
        <taxon>Sar</taxon>
        <taxon>Stramenopiles</taxon>
        <taxon>Ochrophyta</taxon>
        <taxon>Bacillariophyta</taxon>
        <taxon>Bacillariophyceae</taxon>
        <taxon>Bacillariophycidae</taxon>
        <taxon>Bacillariales</taxon>
        <taxon>Bacillariaceae</taxon>
        <taxon>Cylindrotheca</taxon>
    </lineage>
</organism>
<feature type="compositionally biased region" description="Basic and acidic residues" evidence="3">
    <location>
        <begin position="520"/>
        <end position="534"/>
    </location>
</feature>
<feature type="compositionally biased region" description="Basic and acidic residues" evidence="3">
    <location>
        <begin position="262"/>
        <end position="277"/>
    </location>
</feature>
<feature type="compositionally biased region" description="Basic and acidic residues" evidence="3">
    <location>
        <begin position="457"/>
        <end position="477"/>
    </location>
</feature>
<feature type="compositionally biased region" description="Basic and acidic residues" evidence="3">
    <location>
        <begin position="12"/>
        <end position="22"/>
    </location>
</feature>
<keyword evidence="7" id="KW-1185">Reference proteome</keyword>
<comment type="caution">
    <text evidence="6">The sequence shown here is derived from an EMBL/GenBank/DDBJ whole genome shotgun (WGS) entry which is preliminary data.</text>
</comment>
<evidence type="ECO:0000256" key="2">
    <source>
        <dbReference type="ARBA" id="ARBA00023125"/>
    </source>
</evidence>
<feature type="domain" description="HTH myb-type" evidence="5">
    <location>
        <begin position="939"/>
        <end position="992"/>
    </location>
</feature>
<evidence type="ECO:0000313" key="7">
    <source>
        <dbReference type="Proteomes" id="UP001295423"/>
    </source>
</evidence>
<dbReference type="CDD" id="cd11660">
    <property type="entry name" value="SANT_TRF"/>
    <property type="match status" value="1"/>
</dbReference>
<dbReference type="AlphaFoldDB" id="A0AAD2G236"/>
<feature type="compositionally biased region" description="Basic and acidic residues" evidence="3">
    <location>
        <begin position="291"/>
        <end position="300"/>
    </location>
</feature>
<dbReference type="Pfam" id="PF13921">
    <property type="entry name" value="Myb_DNA-bind_6"/>
    <property type="match status" value="1"/>
</dbReference>
<dbReference type="PANTHER" id="PTHR45614:SF271">
    <property type="entry name" value="MYB DNA BINDING PROTEIN_ TRANSCRIPTION FACTOR-LIKE PROTEIN"/>
    <property type="match status" value="1"/>
</dbReference>
<evidence type="ECO:0000256" key="3">
    <source>
        <dbReference type="SAM" id="MobiDB-lite"/>
    </source>
</evidence>
<dbReference type="GO" id="GO:0005634">
    <property type="term" value="C:nucleus"/>
    <property type="evidence" value="ECO:0007669"/>
    <property type="project" value="TreeGrafter"/>
</dbReference>
<feature type="domain" description="HTH myb-type" evidence="5">
    <location>
        <begin position="880"/>
        <end position="938"/>
    </location>
</feature>
<proteinExistence type="predicted"/>
<evidence type="ECO:0000259" key="5">
    <source>
        <dbReference type="PROSITE" id="PS51294"/>
    </source>
</evidence>
<name>A0AAD2G236_9STRA</name>
<sequence length="1028" mass="112113">MVDEPSATAVEKPIEAIKKETTTHGTISVDTEKVRSDQQETGSLDQERGFVQAHTPKHANKKEELKGSDQQKITPDRGEPKADDSRLPAYAGQRPGYNGNFPPSRPHEGHPLGGSGAFQPHERRQLPLPGQEQRYYNRGPPMQVSPGGSGANGDYHRRRYHNYPPNRGLSSRMEGGYPPHPSHAPPHHGAFYADQRGYSEYGGRPPPPASYEGPRGQYGYHSGHAPNYLPQAYSRYPEGRGSTQSWATHPPNYPPQSVGAYPKDRPAAYYHTEHHSSDGAFSRSVSTSFDRSVKSREPHHDHPKMKPPTPIQGDIKSVASDDMSWKQLKQVHSVDDIGSKPAEAERQINSTSSSLTNSPTDGTQKLRAEKHAQAMVEAVEQAVTQPSSSLDSLASVSSAQRPIETVRADAPPSPASIGGSLDLMKCSSGSSGLLHLPPQQRGLEAGLLMDTKRARDEERGDMTAAIRAEEAEIRRAPSGEAPAPKRVKLDEASKEEPSIDAKKKSSPLSITCSPSAPKQIRPDPKMRPKMDYHASPHTMDGYYDKPPQFSYSIDSAPSIPRDGPLNRKPGAYSSIPPRPGSAASGSTISGGPMHLDARDPANAMVPSISSWEIHAQDSFGNGSVGGGQGLASSFSFQEFPALSASESNLGGIVEHGPPGTHGHPGSMHAAMESRNQSFEGGHYHGGGSFDHYGGGRHGPYQQEGYKHGHTGSFPPHAPSWGTAASGGSQYHHPGGPQNLYGPYGGRNYPPHAGMMRNYSQDGGHRASPPPGLPHQGSMSRPQGPPSGFQPPPEFAAPHNPHLARRPPPSVYIMTSSQNGGANPGAKRGSGVFSWSKEDDARLTEIMKKYKNPRDWEPIAKEHGGGKTSKECHERWIRYLKPGVRKGQWTDHEDAIVIEAVTTSSEQPFTRWSDLAQRLPGRVGKQIRDRWVNHLNPNINHLPFSKEDDLLLWEGHKKLGKRWVEISTKYFHSSRSENHIKNRWYSASFKKFISNEFGPEAYASAKGAGKNKDKKSKKLDADEATIKAR</sequence>
<reference evidence="6" key="1">
    <citation type="submission" date="2023-08" db="EMBL/GenBank/DDBJ databases">
        <authorList>
            <person name="Audoor S."/>
            <person name="Bilcke G."/>
        </authorList>
    </citation>
    <scope>NUCLEOTIDE SEQUENCE</scope>
</reference>
<gene>
    <name evidence="6" type="ORF">CYCCA115_LOCUS17807</name>
</gene>
<dbReference type="PROSITE" id="PS50090">
    <property type="entry name" value="MYB_LIKE"/>
    <property type="match status" value="3"/>
</dbReference>
<dbReference type="Proteomes" id="UP001295423">
    <property type="component" value="Unassembled WGS sequence"/>
</dbReference>
<dbReference type="GO" id="GO:0000978">
    <property type="term" value="F:RNA polymerase II cis-regulatory region sequence-specific DNA binding"/>
    <property type="evidence" value="ECO:0007669"/>
    <property type="project" value="TreeGrafter"/>
</dbReference>
<dbReference type="InterPro" id="IPR009057">
    <property type="entry name" value="Homeodomain-like_sf"/>
</dbReference>
<evidence type="ECO:0000259" key="4">
    <source>
        <dbReference type="PROSITE" id="PS50090"/>
    </source>
</evidence>